<reference evidence="2" key="1">
    <citation type="submission" date="2015-12" db="EMBL/GenBank/DDBJ databases">
        <title>Gene expression during late stages of embryo sac development: a critical building block for successful pollen-pistil interactions.</title>
        <authorList>
            <person name="Liu Y."/>
            <person name="Joly V."/>
            <person name="Sabar M."/>
            <person name="Matton D.P."/>
        </authorList>
    </citation>
    <scope>NUCLEOTIDE SEQUENCE</scope>
</reference>
<dbReference type="GO" id="GO:0048364">
    <property type="term" value="P:root development"/>
    <property type="evidence" value="ECO:0007669"/>
    <property type="project" value="TreeGrafter"/>
</dbReference>
<dbReference type="AlphaFoldDB" id="A0A0V0INI9"/>
<feature type="domain" description="Protein NO VEIN C-terminal" evidence="1">
    <location>
        <begin position="598"/>
        <end position="680"/>
    </location>
</feature>
<dbReference type="GO" id="GO:0010305">
    <property type="term" value="P:leaf vascular tissue pattern formation"/>
    <property type="evidence" value="ECO:0007669"/>
    <property type="project" value="TreeGrafter"/>
</dbReference>
<sequence>MDNELHFPRELFHDCEAVRSIFGDNAPYAIPKVRSEKLLTALGLKTQVTVDDTLAILKVWRAKVTLSASLSQMSKFYTFIWSGMNTSERKLVEELCNGPFVFVPCKLVASHEAVVPGVFLSSKEVFWHDSTGSVDLLKMVCPEFDSHSVQHTFTKMLCSVYPTLHDFFVKECGVDEHPHFHGYLQILLQLSAAVLPSQGAKNVFHIFLKWIDELNLGSLRSEDISFLKEGLLTKDYLVLATAEDKWVSLHPSFGLICWCDDDKLRKEFQYFDNIKFLYFEQLNDEEKEILQTKFPMFMDKLNIPSISKVVMREAIYDGPTDSSLVASMINWVLPYAQRYIYNVHPEKYLQLSQSGLQNLRCLQIVVVEKLFYRNVIRSSHIASKKQFECSCLLEGNILYATQESDSHSIFMEISRLLSSGTPDLHLANFLHMITTMAESGSNEEQTEFFILNSQKMPKLPEGESVWSLANVPLSKDDEIGLMSSYRTVDGKTPVNFQKRSGISSNWPPSDWKTAPGSAAKSRAASGIKIFAQAPTEIITNVENDRASAEATVKMTFDPPHSMTIPHDLNYTSVDVAQRDHLYVGRTDPQQALLTGRLGEFVAFKYFVGNHGEPFVKWVNETNETGLPYDLVVGDDEYIEVKATRATGKDWFHITSREWQFAVEKGESFSLAHVVLSPDNTAMVTVYKNPVQPLSAW</sequence>
<dbReference type="Pfam" id="PF13020">
    <property type="entry name" value="NOV_C"/>
    <property type="match status" value="1"/>
</dbReference>
<accession>A0A0V0INI9</accession>
<dbReference type="PANTHER" id="PTHR32387:SF0">
    <property type="entry name" value="PROTEIN NO VEIN"/>
    <property type="match status" value="1"/>
</dbReference>
<dbReference type="EMBL" id="GEDG01004971">
    <property type="protein sequence ID" value="JAP33472.1"/>
    <property type="molecule type" value="Transcribed_RNA"/>
</dbReference>
<dbReference type="InterPro" id="IPR052957">
    <property type="entry name" value="Auxin_embryo_med"/>
</dbReference>
<dbReference type="GO" id="GO:0009793">
    <property type="term" value="P:embryo development ending in seed dormancy"/>
    <property type="evidence" value="ECO:0007669"/>
    <property type="project" value="TreeGrafter"/>
</dbReference>
<dbReference type="InterPro" id="IPR024975">
    <property type="entry name" value="NOV_C"/>
</dbReference>
<dbReference type="PANTHER" id="PTHR32387">
    <property type="entry name" value="WU:FJ29H11"/>
    <property type="match status" value="1"/>
</dbReference>
<proteinExistence type="predicted"/>
<name>A0A0V0INI9_SOLCH</name>
<evidence type="ECO:0000259" key="1">
    <source>
        <dbReference type="Pfam" id="PF13020"/>
    </source>
</evidence>
<protein>
    <submittedName>
        <fullName evidence="2">Putative ovule protein</fullName>
    </submittedName>
</protein>
<organism evidence="2">
    <name type="scientific">Solanum chacoense</name>
    <name type="common">Chaco potato</name>
    <dbReference type="NCBI Taxonomy" id="4108"/>
    <lineage>
        <taxon>Eukaryota</taxon>
        <taxon>Viridiplantae</taxon>
        <taxon>Streptophyta</taxon>
        <taxon>Embryophyta</taxon>
        <taxon>Tracheophyta</taxon>
        <taxon>Spermatophyta</taxon>
        <taxon>Magnoliopsida</taxon>
        <taxon>eudicotyledons</taxon>
        <taxon>Gunneridae</taxon>
        <taxon>Pentapetalae</taxon>
        <taxon>asterids</taxon>
        <taxon>lamiids</taxon>
        <taxon>Solanales</taxon>
        <taxon>Solanaceae</taxon>
        <taxon>Solanoideae</taxon>
        <taxon>Solaneae</taxon>
        <taxon>Solanum</taxon>
    </lineage>
</organism>
<evidence type="ECO:0000313" key="2">
    <source>
        <dbReference type="EMBL" id="JAP33472.1"/>
    </source>
</evidence>
<dbReference type="GO" id="GO:0005634">
    <property type="term" value="C:nucleus"/>
    <property type="evidence" value="ECO:0007669"/>
    <property type="project" value="TreeGrafter"/>
</dbReference>